<protein>
    <submittedName>
        <fullName evidence="2">Endoribonuclease L-PSP</fullName>
    </submittedName>
</protein>
<dbReference type="AlphaFoldDB" id="A0A0A7KEQ5"/>
<dbReference type="STRING" id="1182571.QR90_04985"/>
<name>A0A0A7KEQ5_9DEIO</name>
<dbReference type="InterPro" id="IPR006175">
    <property type="entry name" value="YjgF/YER057c/UK114"/>
</dbReference>
<dbReference type="GO" id="GO:0019239">
    <property type="term" value="F:deaminase activity"/>
    <property type="evidence" value="ECO:0007669"/>
    <property type="project" value="TreeGrafter"/>
</dbReference>
<dbReference type="HOGENOM" id="CLU_100715_7_1_0"/>
<sequence>MSRQSFTPERAPAAAGPYSHAVRIGPFVHTAGQVGVDPATRQAREGVEAQTRQALDNVRAALAAAGASMDDVLRVGVYLTRAEDFAAMNAVYREFFDAPYPARSTVYVGLNPGLLVEIDALAVLEP</sequence>
<dbReference type="InterPro" id="IPR035959">
    <property type="entry name" value="RutC-like_sf"/>
</dbReference>
<dbReference type="Pfam" id="PF01042">
    <property type="entry name" value="Ribonuc_L-PSP"/>
    <property type="match status" value="1"/>
</dbReference>
<proteinExistence type="inferred from homology"/>
<dbReference type="NCBIfam" id="TIGR00004">
    <property type="entry name" value="Rid family detoxifying hydrolase"/>
    <property type="match status" value="1"/>
</dbReference>
<dbReference type="PANTHER" id="PTHR11803:SF58">
    <property type="entry name" value="PROTEIN HMF1-RELATED"/>
    <property type="match status" value="1"/>
</dbReference>
<dbReference type="SUPFAM" id="SSF55298">
    <property type="entry name" value="YjgF-like"/>
    <property type="match status" value="1"/>
</dbReference>
<accession>A0A0A7KEQ5</accession>
<evidence type="ECO:0000313" key="2">
    <source>
        <dbReference type="EMBL" id="AIZ44585.1"/>
    </source>
</evidence>
<dbReference type="PANTHER" id="PTHR11803">
    <property type="entry name" value="2-IMINOBUTANOATE/2-IMINOPROPANOATE DEAMINASE RIDA"/>
    <property type="match status" value="1"/>
</dbReference>
<dbReference type="GO" id="GO:0005829">
    <property type="term" value="C:cytosol"/>
    <property type="evidence" value="ECO:0007669"/>
    <property type="project" value="TreeGrafter"/>
</dbReference>
<dbReference type="FunFam" id="3.30.1330.40:FF:000001">
    <property type="entry name" value="L-PSP family endoribonuclease"/>
    <property type="match status" value="1"/>
</dbReference>
<dbReference type="CDD" id="cd00448">
    <property type="entry name" value="YjgF_YER057c_UK114_family"/>
    <property type="match status" value="1"/>
</dbReference>
<gene>
    <name evidence="2" type="ORF">QR90_04985</name>
</gene>
<evidence type="ECO:0000256" key="1">
    <source>
        <dbReference type="ARBA" id="ARBA00010552"/>
    </source>
</evidence>
<comment type="similarity">
    <text evidence="1">Belongs to the RutC family.</text>
</comment>
<dbReference type="InterPro" id="IPR006056">
    <property type="entry name" value="RidA"/>
</dbReference>
<reference evidence="3" key="1">
    <citation type="submission" date="2014-11" db="EMBL/GenBank/DDBJ databases">
        <title>Hymenobacter sp. DG25B genome submission.</title>
        <authorList>
            <person name="Jung H.-Y."/>
            <person name="Kim M.K."/>
            <person name="Srinivasan S."/>
            <person name="Lim S."/>
        </authorList>
    </citation>
    <scope>NUCLEOTIDE SEQUENCE [LARGE SCALE GENOMIC DNA]</scope>
    <source>
        <strain evidence="3">DY59</strain>
    </source>
</reference>
<dbReference type="KEGG" id="dsw:QR90_04985"/>
<organism evidence="2 3">
    <name type="scientific">Deinococcus radiopugnans</name>
    <dbReference type="NCBI Taxonomy" id="57497"/>
    <lineage>
        <taxon>Bacteria</taxon>
        <taxon>Thermotogati</taxon>
        <taxon>Deinococcota</taxon>
        <taxon>Deinococci</taxon>
        <taxon>Deinococcales</taxon>
        <taxon>Deinococcaceae</taxon>
        <taxon>Deinococcus</taxon>
    </lineage>
</organism>
<dbReference type="RefSeq" id="WP_039682698.1">
    <property type="nucleotide sequence ID" value="NZ_CP010028.1"/>
</dbReference>
<dbReference type="Proteomes" id="UP000030634">
    <property type="component" value="Chromosome"/>
</dbReference>
<evidence type="ECO:0000313" key="3">
    <source>
        <dbReference type="Proteomes" id="UP000030634"/>
    </source>
</evidence>
<dbReference type="EMBL" id="CP010028">
    <property type="protein sequence ID" value="AIZ44585.1"/>
    <property type="molecule type" value="Genomic_DNA"/>
</dbReference>
<dbReference type="Gene3D" id="3.30.1330.40">
    <property type="entry name" value="RutC-like"/>
    <property type="match status" value="1"/>
</dbReference>